<dbReference type="EMBL" id="SDMP01000010">
    <property type="protein sequence ID" value="RYR34746.1"/>
    <property type="molecule type" value="Genomic_DNA"/>
</dbReference>
<proteinExistence type="predicted"/>
<evidence type="ECO:0000313" key="1">
    <source>
        <dbReference type="EMBL" id="RYR34746.1"/>
    </source>
</evidence>
<protein>
    <submittedName>
        <fullName evidence="1">Uncharacterized protein</fullName>
    </submittedName>
</protein>
<comment type="caution">
    <text evidence="1">The sequence shown here is derived from an EMBL/GenBank/DDBJ whole genome shotgun (WGS) entry which is preliminary data.</text>
</comment>
<name>A0A445B7V3_ARAHY</name>
<dbReference type="PANTHER" id="PTHR34948:SF2">
    <property type="entry name" value="TRIPHOSPHATE TUNNEL METALLOENZYME 3"/>
    <property type="match status" value="1"/>
</dbReference>
<evidence type="ECO:0000313" key="2">
    <source>
        <dbReference type="Proteomes" id="UP000289738"/>
    </source>
</evidence>
<dbReference type="AlphaFoldDB" id="A0A445B7V3"/>
<dbReference type="PANTHER" id="PTHR34948">
    <property type="entry name" value="OS08G0299200 PROTEIN"/>
    <property type="match status" value="1"/>
</dbReference>
<gene>
    <name evidence="1" type="ORF">Ahy_A10g049751</name>
</gene>
<keyword evidence="2" id="KW-1185">Reference proteome</keyword>
<organism evidence="1 2">
    <name type="scientific">Arachis hypogaea</name>
    <name type="common">Peanut</name>
    <dbReference type="NCBI Taxonomy" id="3818"/>
    <lineage>
        <taxon>Eukaryota</taxon>
        <taxon>Viridiplantae</taxon>
        <taxon>Streptophyta</taxon>
        <taxon>Embryophyta</taxon>
        <taxon>Tracheophyta</taxon>
        <taxon>Spermatophyta</taxon>
        <taxon>Magnoliopsida</taxon>
        <taxon>eudicotyledons</taxon>
        <taxon>Gunneridae</taxon>
        <taxon>Pentapetalae</taxon>
        <taxon>rosids</taxon>
        <taxon>fabids</taxon>
        <taxon>Fabales</taxon>
        <taxon>Fabaceae</taxon>
        <taxon>Papilionoideae</taxon>
        <taxon>50 kb inversion clade</taxon>
        <taxon>dalbergioids sensu lato</taxon>
        <taxon>Dalbergieae</taxon>
        <taxon>Pterocarpus clade</taxon>
        <taxon>Arachis</taxon>
    </lineage>
</organism>
<sequence>MEVEVKFRLPTPTRTKKSLPCSHPSMPQPTASITSSLTVPTWISYQSVQCSVRIMSCMEEDEEDLNARVGLDYVAKPGKLGQVESRVLEKVRNKFGVKRENEFMGFGNIISTNFDFRTLYKIEYESVDPEEAKRVLKEFLKLYCIIRILCT</sequence>
<dbReference type="STRING" id="3818.A0A445B7V3"/>
<dbReference type="Gene3D" id="2.40.320.10">
    <property type="entry name" value="Hypothetical Protein Pfu-838710-001"/>
    <property type="match status" value="1"/>
</dbReference>
<dbReference type="Proteomes" id="UP000289738">
    <property type="component" value="Chromosome A10"/>
</dbReference>
<reference evidence="1 2" key="1">
    <citation type="submission" date="2019-01" db="EMBL/GenBank/DDBJ databases">
        <title>Sequencing of cultivated peanut Arachis hypogaea provides insights into genome evolution and oil improvement.</title>
        <authorList>
            <person name="Chen X."/>
        </authorList>
    </citation>
    <scope>NUCLEOTIDE SEQUENCE [LARGE SCALE GENOMIC DNA]</scope>
    <source>
        <strain evidence="2">cv. Fuhuasheng</strain>
        <tissue evidence="1">Leaves</tissue>
    </source>
</reference>
<accession>A0A445B7V3</accession>